<keyword evidence="2" id="KW-0732">Signal</keyword>
<feature type="domain" description="DUF4140" evidence="4">
    <location>
        <begin position="30"/>
        <end position="128"/>
    </location>
</feature>
<dbReference type="AlphaFoldDB" id="A0A2U0I3E8"/>
<dbReference type="EMBL" id="QEHR01000003">
    <property type="protein sequence ID" value="PVW15618.1"/>
    <property type="molecule type" value="Genomic_DNA"/>
</dbReference>
<keyword evidence="1" id="KW-0175">Coiled coil</keyword>
<dbReference type="InterPro" id="IPR008969">
    <property type="entry name" value="CarboxyPept-like_regulatory"/>
</dbReference>
<dbReference type="InterPro" id="IPR011935">
    <property type="entry name" value="CHP02231"/>
</dbReference>
<dbReference type="Pfam" id="PF13600">
    <property type="entry name" value="DUF4140"/>
    <property type="match status" value="1"/>
</dbReference>
<evidence type="ECO:0000256" key="1">
    <source>
        <dbReference type="SAM" id="Coils"/>
    </source>
</evidence>
<name>A0A2U0I3E8_9FLAO</name>
<feature type="domain" description="DUF4139" evidence="3">
    <location>
        <begin position="213"/>
        <end position="616"/>
    </location>
</feature>
<dbReference type="RefSeq" id="WP_116693642.1">
    <property type="nucleotide sequence ID" value="NZ_QEHR01000003.1"/>
</dbReference>
<dbReference type="Gene3D" id="2.60.40.1120">
    <property type="entry name" value="Carboxypeptidase-like, regulatory domain"/>
    <property type="match status" value="1"/>
</dbReference>
<dbReference type="InterPro" id="IPR037291">
    <property type="entry name" value="DUF4139"/>
</dbReference>
<evidence type="ECO:0000313" key="6">
    <source>
        <dbReference type="Proteomes" id="UP000245962"/>
    </source>
</evidence>
<dbReference type="SUPFAM" id="SSF49464">
    <property type="entry name" value="Carboxypeptidase regulatory domain-like"/>
    <property type="match status" value="1"/>
</dbReference>
<dbReference type="NCBIfam" id="TIGR02231">
    <property type="entry name" value="mucoidy inhibitor MuiA family protein"/>
    <property type="match status" value="2"/>
</dbReference>
<dbReference type="PANTHER" id="PTHR31005:SF8">
    <property type="entry name" value="DUF4139 DOMAIN-CONTAINING PROTEIN"/>
    <property type="match status" value="1"/>
</dbReference>
<reference evidence="5 6" key="1">
    <citation type="submission" date="2018-04" db="EMBL/GenBank/DDBJ databases">
        <title>Marixanthomonas spongiae HN-E44 sp. nov., isolated from a marine sponge.</title>
        <authorList>
            <person name="Luo L."/>
            <person name="Zhuang L."/>
        </authorList>
    </citation>
    <scope>NUCLEOTIDE SEQUENCE [LARGE SCALE GENOMIC DNA]</scope>
    <source>
        <strain evidence="5 6">HN-E44</strain>
    </source>
</reference>
<gene>
    <name evidence="5" type="ORF">DDV96_04940</name>
</gene>
<feature type="signal peptide" evidence="2">
    <location>
        <begin position="1"/>
        <end position="17"/>
    </location>
</feature>
<sequence length="623" mass="70599">MKNLLFLFILLPSLIFASNTDPTLSTIKNVTVYLNGASIERTASINLLSGENEVVFNNLSPDINENSIQISGLENASILSLNYTVDYLEKGTLTEEYKLLETKLDKLKKQKNEIQNSITGYQKELELLDKNQRINSDATDLSLLKVKEMSTYYRTRVTEIKNAIYNKTLALTKLNKKIQDHTNELYKIKDESKETRGKITAKLDAKKAINLSLAIKYTINNAGWFPIYDIKAKNTDAPINILYKANVYQQSGTDWDNVAVVLSTGDPNTNNLKPEISTKYLNFVNRYYTNRTPIRRNNHKYNPSIKRVSGTVFDETGLPLPGVNVIIKGTSQGTQTDFDGNYSLEINDGEELVYSYVGFDNISQPIYASVMNVQLNATLEYLEEVVVTGYGGRGKRRNDSELDAAAQELKKPEPSFTKEVGITNTQFKIRKPYTIPSNKDVTSIEIDNIALPATYQHYAAPELNENVFLTATIKDYEQHDFLPGEANIYFEGNYAGKSIINPQVATDSLSLSLGTDPNVVVTREKLKNYKSKSFLGSNRIVDKGYKIEIKNNKNTTINLLLEDRIPISQNEKIKVDDMETRKAKYNKETGILRWNLTLPANKKEEKEFSYTVKYPKDKRINLD</sequence>
<dbReference type="Proteomes" id="UP000245962">
    <property type="component" value="Unassembled WGS sequence"/>
</dbReference>
<dbReference type="Pfam" id="PF13598">
    <property type="entry name" value="DUF4139"/>
    <property type="match status" value="1"/>
</dbReference>
<evidence type="ECO:0008006" key="7">
    <source>
        <dbReference type="Google" id="ProtNLM"/>
    </source>
</evidence>
<evidence type="ECO:0000313" key="5">
    <source>
        <dbReference type="EMBL" id="PVW15618.1"/>
    </source>
</evidence>
<dbReference type="OrthoDB" id="634585at2"/>
<dbReference type="PANTHER" id="PTHR31005">
    <property type="entry name" value="DUF4139 DOMAIN-CONTAINING PROTEIN"/>
    <property type="match status" value="1"/>
</dbReference>
<evidence type="ECO:0000259" key="4">
    <source>
        <dbReference type="Pfam" id="PF13600"/>
    </source>
</evidence>
<proteinExistence type="predicted"/>
<organism evidence="5 6">
    <name type="scientific">Marixanthomonas spongiae</name>
    <dbReference type="NCBI Taxonomy" id="2174845"/>
    <lineage>
        <taxon>Bacteria</taxon>
        <taxon>Pseudomonadati</taxon>
        <taxon>Bacteroidota</taxon>
        <taxon>Flavobacteriia</taxon>
        <taxon>Flavobacteriales</taxon>
        <taxon>Flavobacteriaceae</taxon>
        <taxon>Marixanthomonas</taxon>
    </lineage>
</organism>
<comment type="caution">
    <text evidence="5">The sequence shown here is derived from an EMBL/GenBank/DDBJ whole genome shotgun (WGS) entry which is preliminary data.</text>
</comment>
<dbReference type="InterPro" id="IPR025554">
    <property type="entry name" value="DUF4140"/>
</dbReference>
<keyword evidence="6" id="KW-1185">Reference proteome</keyword>
<feature type="chain" id="PRO_5015444465" description="Mucoidy inhibitor MuiA family protein" evidence="2">
    <location>
        <begin position="18"/>
        <end position="623"/>
    </location>
</feature>
<protein>
    <recommendedName>
        <fullName evidence="7">Mucoidy inhibitor MuiA family protein</fullName>
    </recommendedName>
</protein>
<dbReference type="Pfam" id="PF13715">
    <property type="entry name" value="CarbopepD_reg_2"/>
    <property type="match status" value="1"/>
</dbReference>
<evidence type="ECO:0000259" key="3">
    <source>
        <dbReference type="Pfam" id="PF13598"/>
    </source>
</evidence>
<accession>A0A2U0I3E8</accession>
<evidence type="ECO:0000256" key="2">
    <source>
        <dbReference type="SAM" id="SignalP"/>
    </source>
</evidence>
<feature type="coiled-coil region" evidence="1">
    <location>
        <begin position="90"/>
        <end position="131"/>
    </location>
</feature>